<accession>A0A8S1RX29</accession>
<dbReference type="OrthoDB" id="286286at2759"/>
<dbReference type="EMBL" id="CAJJDN010000363">
    <property type="protein sequence ID" value="CAD8131044.1"/>
    <property type="molecule type" value="Genomic_DNA"/>
</dbReference>
<reference evidence="1" key="1">
    <citation type="submission" date="2021-01" db="EMBL/GenBank/DDBJ databases">
        <authorList>
            <consortium name="Genoscope - CEA"/>
            <person name="William W."/>
        </authorList>
    </citation>
    <scope>NUCLEOTIDE SEQUENCE</scope>
</reference>
<keyword evidence="2" id="KW-1185">Reference proteome</keyword>
<sequence length="137" mass="16693">MYFIIQDYPKNILIRVYLEQNLFKYDQFLYFHQTPQINIIIGTLNKVFLQNFNQLYQNVFKEYSDCLVPVTYEYQIKQLKFQFRKSRDFHKNYSHLSILVHHSNKIDQDILKNKNPLMIFSYEIAVQSMISIIIIQI</sequence>
<proteinExistence type="predicted"/>
<dbReference type="Proteomes" id="UP000692954">
    <property type="component" value="Unassembled WGS sequence"/>
</dbReference>
<name>A0A8S1RX29_9CILI</name>
<protein>
    <submittedName>
        <fullName evidence="1">Uncharacterized protein</fullName>
    </submittedName>
</protein>
<organism evidence="1 2">
    <name type="scientific">Paramecium sonneborni</name>
    <dbReference type="NCBI Taxonomy" id="65129"/>
    <lineage>
        <taxon>Eukaryota</taxon>
        <taxon>Sar</taxon>
        <taxon>Alveolata</taxon>
        <taxon>Ciliophora</taxon>
        <taxon>Intramacronucleata</taxon>
        <taxon>Oligohymenophorea</taxon>
        <taxon>Peniculida</taxon>
        <taxon>Parameciidae</taxon>
        <taxon>Paramecium</taxon>
    </lineage>
</organism>
<gene>
    <name evidence="1" type="ORF">PSON_ATCC_30995.1.T3630009</name>
</gene>
<comment type="caution">
    <text evidence="1">The sequence shown here is derived from an EMBL/GenBank/DDBJ whole genome shotgun (WGS) entry which is preliminary data.</text>
</comment>
<evidence type="ECO:0000313" key="1">
    <source>
        <dbReference type="EMBL" id="CAD8131044.1"/>
    </source>
</evidence>
<evidence type="ECO:0000313" key="2">
    <source>
        <dbReference type="Proteomes" id="UP000692954"/>
    </source>
</evidence>
<dbReference type="AlphaFoldDB" id="A0A8S1RX29"/>